<dbReference type="InterPro" id="IPR038705">
    <property type="entry name" value="YabP_sf"/>
</dbReference>
<keyword evidence="2" id="KW-1185">Reference proteome</keyword>
<dbReference type="RefSeq" id="WP_233242598.1">
    <property type="nucleotide sequence ID" value="NZ_FQXR01000009.1"/>
</dbReference>
<dbReference type="AlphaFoldDB" id="A0A1M5Y5Q8"/>
<proteinExistence type="predicted"/>
<organism evidence="1 2">
    <name type="scientific">Sporanaerobacter acetigenes DSM 13106</name>
    <dbReference type="NCBI Taxonomy" id="1123281"/>
    <lineage>
        <taxon>Bacteria</taxon>
        <taxon>Bacillati</taxon>
        <taxon>Bacillota</taxon>
        <taxon>Tissierellia</taxon>
        <taxon>Tissierellales</taxon>
        <taxon>Sporanaerobacteraceae</taxon>
        <taxon>Sporanaerobacter</taxon>
    </lineage>
</organism>
<name>A0A1M5Y5Q8_9FIRM</name>
<dbReference type="GO" id="GO:0030435">
    <property type="term" value="P:sporulation resulting in formation of a cellular spore"/>
    <property type="evidence" value="ECO:0007669"/>
    <property type="project" value="InterPro"/>
</dbReference>
<dbReference type="STRING" id="1123281.SAMN02745180_02011"/>
<dbReference type="Pfam" id="PF07873">
    <property type="entry name" value="YabP"/>
    <property type="match status" value="1"/>
</dbReference>
<dbReference type="EMBL" id="FQXR01000009">
    <property type="protein sequence ID" value="SHI07415.1"/>
    <property type="molecule type" value="Genomic_DNA"/>
</dbReference>
<evidence type="ECO:0000313" key="2">
    <source>
        <dbReference type="Proteomes" id="UP000184389"/>
    </source>
</evidence>
<sequence>MGENDIGLKNQNIYLEDRTNLTITGVEQVESFNDNTIILITIRGGMTIKGEELNINKLNLEDGNVKIDGTINGILYNNKDSNSKGKLFEKMFK</sequence>
<dbReference type="NCBIfam" id="TIGR02892">
    <property type="entry name" value="spore_yabP"/>
    <property type="match status" value="1"/>
</dbReference>
<dbReference type="Gene3D" id="2.60.40.2000">
    <property type="match status" value="1"/>
</dbReference>
<dbReference type="InterPro" id="IPR012504">
    <property type="entry name" value="Spore_YabP"/>
</dbReference>
<dbReference type="PIRSF" id="PIRSF011576">
    <property type="entry name" value="YabP"/>
    <property type="match status" value="1"/>
</dbReference>
<gene>
    <name evidence="1" type="ORF">SAMN02745180_02011</name>
</gene>
<protein>
    <submittedName>
        <fullName evidence="1">Sporulation protein YabP</fullName>
    </submittedName>
</protein>
<evidence type="ECO:0000313" key="1">
    <source>
        <dbReference type="EMBL" id="SHI07415.1"/>
    </source>
</evidence>
<reference evidence="1 2" key="1">
    <citation type="submission" date="2016-11" db="EMBL/GenBank/DDBJ databases">
        <authorList>
            <person name="Jaros S."/>
            <person name="Januszkiewicz K."/>
            <person name="Wedrychowicz H."/>
        </authorList>
    </citation>
    <scope>NUCLEOTIDE SEQUENCE [LARGE SCALE GENOMIC DNA]</scope>
    <source>
        <strain evidence="1 2">DSM 13106</strain>
    </source>
</reference>
<dbReference type="InterPro" id="IPR022476">
    <property type="entry name" value="Spore_YabP/YqfC"/>
</dbReference>
<accession>A0A1M5Y5Q8</accession>
<dbReference type="Proteomes" id="UP000184389">
    <property type="component" value="Unassembled WGS sequence"/>
</dbReference>